<feature type="region of interest" description="Disordered" evidence="1">
    <location>
        <begin position="1"/>
        <end position="101"/>
    </location>
</feature>
<feature type="compositionally biased region" description="Basic and acidic residues" evidence="1">
    <location>
        <begin position="24"/>
        <end position="35"/>
    </location>
</feature>
<proteinExistence type="predicted"/>
<evidence type="ECO:0000313" key="2">
    <source>
        <dbReference type="EMBL" id="CAA7033493.1"/>
    </source>
</evidence>
<evidence type="ECO:0000256" key="1">
    <source>
        <dbReference type="SAM" id="MobiDB-lite"/>
    </source>
</evidence>
<keyword evidence="3" id="KW-1185">Reference proteome</keyword>
<accession>A0A6D2J103</accession>
<reference evidence="2" key="1">
    <citation type="submission" date="2020-01" db="EMBL/GenBank/DDBJ databases">
        <authorList>
            <person name="Mishra B."/>
        </authorList>
    </citation>
    <scope>NUCLEOTIDE SEQUENCE [LARGE SCALE GENOMIC DNA]</scope>
</reference>
<organism evidence="2 3">
    <name type="scientific">Microthlaspi erraticum</name>
    <dbReference type="NCBI Taxonomy" id="1685480"/>
    <lineage>
        <taxon>Eukaryota</taxon>
        <taxon>Viridiplantae</taxon>
        <taxon>Streptophyta</taxon>
        <taxon>Embryophyta</taxon>
        <taxon>Tracheophyta</taxon>
        <taxon>Spermatophyta</taxon>
        <taxon>Magnoliopsida</taxon>
        <taxon>eudicotyledons</taxon>
        <taxon>Gunneridae</taxon>
        <taxon>Pentapetalae</taxon>
        <taxon>rosids</taxon>
        <taxon>malvids</taxon>
        <taxon>Brassicales</taxon>
        <taxon>Brassicaceae</taxon>
        <taxon>Coluteocarpeae</taxon>
        <taxon>Microthlaspi</taxon>
    </lineage>
</organism>
<evidence type="ECO:0000313" key="3">
    <source>
        <dbReference type="Proteomes" id="UP000467841"/>
    </source>
</evidence>
<dbReference type="EMBL" id="CACVBM020001133">
    <property type="protein sequence ID" value="CAA7033493.1"/>
    <property type="molecule type" value="Genomic_DNA"/>
</dbReference>
<protein>
    <submittedName>
        <fullName evidence="2">Uncharacterized protein</fullName>
    </submittedName>
</protein>
<dbReference type="AlphaFoldDB" id="A0A6D2J103"/>
<comment type="caution">
    <text evidence="2">The sequence shown here is derived from an EMBL/GenBank/DDBJ whole genome shotgun (WGS) entry which is preliminary data.</text>
</comment>
<name>A0A6D2J103_9BRAS</name>
<dbReference type="Proteomes" id="UP000467841">
    <property type="component" value="Unassembled WGS sequence"/>
</dbReference>
<sequence length="167" mass="18756">MIKIVKTGPDGFIEHSRPSRAHRPIVERTYRDRPAHIIRIPPSPRPSSRPDPETTSHGRAFLSSPPQAVHDRAARTEGNCSRPRDTTHVPRPTHPSDQEGIVPVRPRFIGQNSSSVRPVGRTRKLSATIVPTVLIADYDPMTGRPSERSDRPEARFEARFTRFHSPA</sequence>
<gene>
    <name evidence="2" type="ORF">MERR_LOCUS20728</name>
</gene>